<dbReference type="EMBL" id="SAYA01000002">
    <property type="protein sequence ID" value="TXJ28187.1"/>
    <property type="molecule type" value="Genomic_DNA"/>
</dbReference>
<evidence type="ECO:0000256" key="1">
    <source>
        <dbReference type="SAM" id="MobiDB-lite"/>
    </source>
</evidence>
<dbReference type="AlphaFoldDB" id="A0AB38Q1N5"/>
<name>A0AB38Q1N5_9SPIR</name>
<evidence type="ECO:0000313" key="3">
    <source>
        <dbReference type="Proteomes" id="UP000324336"/>
    </source>
</evidence>
<organism evidence="2 3">
    <name type="scientific">Brachyspira aalborgi</name>
    <dbReference type="NCBI Taxonomy" id="29522"/>
    <lineage>
        <taxon>Bacteria</taxon>
        <taxon>Pseudomonadati</taxon>
        <taxon>Spirochaetota</taxon>
        <taxon>Spirochaetia</taxon>
        <taxon>Brachyspirales</taxon>
        <taxon>Brachyspiraceae</taxon>
        <taxon>Brachyspira</taxon>
    </lineage>
</organism>
<sequence>MKIKKIYLFILLIVAVFMLIYSCGSRFNPRYYYNKSLNTNTGYIGGGNLPDDFDPDIEDDPFDNPNYTNQGGDTNSGGSTITNSDGSTTITKTVYLDPFQNGEWNDPNYRFSMNFDNMVIQASFDGNNRPSYKLVNGGWNLGNAREKSYYYNGSDTSAAGNHISSVQYWLYKGRNPLFKPDARYNQTNRIERFYFYRFNGKALGLVYIDNYLIAIDKYSKLVFGFAVPVEWKQYVAGTPKAPVNWGSVELGYEINKDSGGKASFKVNGASYFYEYDPVGILKSDGTIEMYQWCLDSIGNNSRYGPRIGGNNARDTSRAIATYGKPGRSPYIPIQTNITIVVPPGGSTNVDDYTNIGGGGGGIIEDDGEITKDIITVTAKSFKSIKAYSWHYNVYLSGNLKRSVGFYNYKIGAAIYDDSFPSGIRYLASMNDVGGITPYEDLLKLDWNEQVNLSGTQTFEVEDIRNKDVYIELGSDIAKYNLNTVYVDTAGFGRYGSGSGWIAQSGSQKITFLYNDDKGAFEIYSKRNQNTFSDMSINNNFTLKRGEKKDYTIRYLWKGITGFYECADVTYTLEFKSAS</sequence>
<gene>
    <name evidence="2" type="ORF">EPJ73_02045</name>
</gene>
<feature type="compositionally biased region" description="Polar residues" evidence="1">
    <location>
        <begin position="67"/>
        <end position="85"/>
    </location>
</feature>
<evidence type="ECO:0000313" key="2">
    <source>
        <dbReference type="EMBL" id="TXJ28187.1"/>
    </source>
</evidence>
<dbReference type="RefSeq" id="WP_147774628.1">
    <property type="nucleotide sequence ID" value="NZ_SAYA01000002.1"/>
</dbReference>
<dbReference type="Proteomes" id="UP000324336">
    <property type="component" value="Unassembled WGS sequence"/>
</dbReference>
<accession>A0AB38Q1N5</accession>
<protein>
    <submittedName>
        <fullName evidence="2">Uncharacterized protein</fullName>
    </submittedName>
</protein>
<reference evidence="2 3" key="1">
    <citation type="journal article" date="1992" name="Lakartidningen">
        <title>[Penicillin V and not amoxicillin is the first choice preparation in acute otitis].</title>
        <authorList>
            <person name="Kamme C."/>
            <person name="Lundgren K."/>
            <person name="Prellner K."/>
        </authorList>
    </citation>
    <scope>NUCLEOTIDE SEQUENCE [LARGE SCALE GENOMIC DNA]</scope>
    <source>
        <strain evidence="2 3">PC4597II</strain>
    </source>
</reference>
<feature type="region of interest" description="Disordered" evidence="1">
    <location>
        <begin position="54"/>
        <end position="85"/>
    </location>
</feature>
<comment type="caution">
    <text evidence="2">The sequence shown here is derived from an EMBL/GenBank/DDBJ whole genome shotgun (WGS) entry which is preliminary data.</text>
</comment>
<dbReference type="PROSITE" id="PS51257">
    <property type="entry name" value="PROKAR_LIPOPROTEIN"/>
    <property type="match status" value="1"/>
</dbReference>
<proteinExistence type="predicted"/>